<organism evidence="2 3">
    <name type="scientific">Myotis brandtii</name>
    <name type="common">Brandt's bat</name>
    <dbReference type="NCBI Taxonomy" id="109478"/>
    <lineage>
        <taxon>Eukaryota</taxon>
        <taxon>Metazoa</taxon>
        <taxon>Chordata</taxon>
        <taxon>Craniata</taxon>
        <taxon>Vertebrata</taxon>
        <taxon>Euteleostomi</taxon>
        <taxon>Mammalia</taxon>
        <taxon>Eutheria</taxon>
        <taxon>Laurasiatheria</taxon>
        <taxon>Chiroptera</taxon>
        <taxon>Yangochiroptera</taxon>
        <taxon>Vespertilionidae</taxon>
        <taxon>Myotis</taxon>
    </lineage>
</organism>
<dbReference type="EMBL" id="KE164325">
    <property type="protein sequence ID" value="EPQ17012.1"/>
    <property type="molecule type" value="Genomic_DNA"/>
</dbReference>
<dbReference type="Proteomes" id="UP000052978">
    <property type="component" value="Unassembled WGS sequence"/>
</dbReference>
<reference evidence="2 3" key="1">
    <citation type="journal article" date="2013" name="Nat. Commun.">
        <title>Genome analysis reveals insights into physiology and longevity of the Brandt's bat Myotis brandtii.</title>
        <authorList>
            <person name="Seim I."/>
            <person name="Fang X."/>
            <person name="Xiong Z."/>
            <person name="Lobanov A.V."/>
            <person name="Huang Z."/>
            <person name="Ma S."/>
            <person name="Feng Y."/>
            <person name="Turanov A.A."/>
            <person name="Zhu Y."/>
            <person name="Lenz T.L."/>
            <person name="Gerashchenko M.V."/>
            <person name="Fan D."/>
            <person name="Hee Yim S."/>
            <person name="Yao X."/>
            <person name="Jordan D."/>
            <person name="Xiong Y."/>
            <person name="Ma Y."/>
            <person name="Lyapunov A.N."/>
            <person name="Chen G."/>
            <person name="Kulakova O.I."/>
            <person name="Sun Y."/>
            <person name="Lee S.G."/>
            <person name="Bronson R.T."/>
            <person name="Moskalev A.A."/>
            <person name="Sunyaev S.R."/>
            <person name="Zhang G."/>
            <person name="Krogh A."/>
            <person name="Wang J."/>
            <person name="Gladyshev V.N."/>
        </authorList>
    </citation>
    <scope>NUCLEOTIDE SEQUENCE [LARGE SCALE GENOMIC DNA]</scope>
</reference>
<evidence type="ECO:0000256" key="1">
    <source>
        <dbReference type="SAM" id="MobiDB-lite"/>
    </source>
</evidence>
<evidence type="ECO:0000313" key="3">
    <source>
        <dbReference type="Proteomes" id="UP000052978"/>
    </source>
</evidence>
<dbReference type="AlphaFoldDB" id="S7Q807"/>
<accession>S7Q807</accession>
<keyword evidence="3" id="KW-1185">Reference proteome</keyword>
<gene>
    <name evidence="2" type="ORF">D623_10022276</name>
</gene>
<proteinExistence type="predicted"/>
<sequence length="141" mass="15637">MPNSVRISEEKPKAPGRGGRGRGSRRQLPSSLEEKKKKHRTHTHTQKKQFAKGRKSASRLLPRKCPGTEGEFCSCFVPFCVCESPTRLLPPPLERPRLSEPEWQVGSSRSLAANRKPASLPKVVVAAGGSSSSLTLRRRRQ</sequence>
<feature type="region of interest" description="Disordered" evidence="1">
    <location>
        <begin position="1"/>
        <end position="65"/>
    </location>
</feature>
<name>S7Q807_MYOBR</name>
<evidence type="ECO:0000313" key="2">
    <source>
        <dbReference type="EMBL" id="EPQ17012.1"/>
    </source>
</evidence>
<protein>
    <submittedName>
        <fullName evidence="2">Uncharacterized protein</fullName>
    </submittedName>
</protein>
<feature type="compositionally biased region" description="Basic residues" evidence="1">
    <location>
        <begin position="36"/>
        <end position="57"/>
    </location>
</feature>